<protein>
    <submittedName>
        <fullName evidence="2">II family cellulose-binding protein</fullName>
    </submittedName>
</protein>
<feature type="transmembrane region" description="Helical" evidence="1">
    <location>
        <begin position="91"/>
        <end position="111"/>
    </location>
</feature>
<dbReference type="EMBL" id="CP013213">
    <property type="protein sequence ID" value="AMC93140.1"/>
    <property type="molecule type" value="Genomic_DNA"/>
</dbReference>
<feature type="transmembrane region" description="Helical" evidence="1">
    <location>
        <begin position="67"/>
        <end position="85"/>
    </location>
</feature>
<keyword evidence="3" id="KW-1185">Reference proteome</keyword>
<dbReference type="Proteomes" id="UP000063781">
    <property type="component" value="Chromosome"/>
</dbReference>
<accession>A0A0X8GZA9</accession>
<dbReference type="RefSeq" id="WP_067631622.1">
    <property type="nucleotide sequence ID" value="NZ_CP013213.1"/>
</dbReference>
<evidence type="ECO:0000313" key="3">
    <source>
        <dbReference type="Proteomes" id="UP000063781"/>
    </source>
</evidence>
<dbReference type="Pfam" id="PF11026">
    <property type="entry name" value="DUF2721"/>
    <property type="match status" value="1"/>
</dbReference>
<gene>
    <name evidence="2" type="ORF">AOC36_03875</name>
</gene>
<sequence>MEFTLQTPALIFPAISLLMLAYTNRFLTLAGLVRDLAKEQERKNDPNVLEQIKNLQHRMKLIRAMQIWGALAFTFAVMSMLMIMIKGALPYAPYVFGISLLFLLVSLGYLVKELHISIHALTLQLDKIKEENTVSP</sequence>
<organism evidence="2 3">
    <name type="scientific">Erysipelothrix larvae</name>
    <dbReference type="NCBI Taxonomy" id="1514105"/>
    <lineage>
        <taxon>Bacteria</taxon>
        <taxon>Bacillati</taxon>
        <taxon>Bacillota</taxon>
        <taxon>Erysipelotrichia</taxon>
        <taxon>Erysipelotrichales</taxon>
        <taxon>Erysipelotrichaceae</taxon>
        <taxon>Erysipelothrix</taxon>
    </lineage>
</organism>
<dbReference type="KEGG" id="erl:AOC36_03875"/>
<keyword evidence="1" id="KW-0472">Membrane</keyword>
<dbReference type="AlphaFoldDB" id="A0A0X8GZA9"/>
<feature type="transmembrane region" description="Helical" evidence="1">
    <location>
        <begin position="12"/>
        <end position="33"/>
    </location>
</feature>
<dbReference type="OrthoDB" id="9813525at2"/>
<keyword evidence="1" id="KW-0812">Transmembrane</keyword>
<name>A0A0X8GZA9_9FIRM</name>
<dbReference type="InterPro" id="IPR021279">
    <property type="entry name" value="DUF2721"/>
</dbReference>
<evidence type="ECO:0000256" key="1">
    <source>
        <dbReference type="SAM" id="Phobius"/>
    </source>
</evidence>
<reference evidence="2 3" key="1">
    <citation type="submission" date="2015-10" db="EMBL/GenBank/DDBJ databases">
        <title>Erysipelothrix larvae sp. LV19 isolated from the larval gut of the rhinoceros beetle, Trypoxylus dichotomus.</title>
        <authorList>
            <person name="Lim S."/>
            <person name="Kim B.-C."/>
        </authorList>
    </citation>
    <scope>NUCLEOTIDE SEQUENCE [LARGE SCALE GENOMIC DNA]</scope>
    <source>
        <strain evidence="2 3">LV19</strain>
    </source>
</reference>
<keyword evidence="1" id="KW-1133">Transmembrane helix</keyword>
<evidence type="ECO:0000313" key="2">
    <source>
        <dbReference type="EMBL" id="AMC93140.1"/>
    </source>
</evidence>
<proteinExistence type="predicted"/>